<evidence type="ECO:0000256" key="5">
    <source>
        <dbReference type="ARBA" id="ARBA00022694"/>
    </source>
</evidence>
<dbReference type="InterPro" id="IPR056744">
    <property type="entry name" value="TRM5/TYW2-like_N"/>
</dbReference>
<dbReference type="VEuPathDB" id="MicrosporidiaDB:VCUG_00940"/>
<sequence length="560" mass="64377">MPSHHFEHGKKVVPVLHPMHKLFAVYLETGQIGSAMLKYGQIMFKQKGVPRIIDMEKEYREFTVEIDGGEKKNGKYLLISEYVEGSVCVTLVIKAEEAFDRFSLKVLEKRKNENKARFVDSADIISRMCDCSSKHGANSERGLAEDRFCEETRECEEPGSEEYRVICKEKGWSRKKDEETGVKQITENNERLNSEDKCTAIKRTKMNSEDKCTAIKRTKMNSSPSDQFCTVSGKIGDAKFTGEDRFSGENVKKAPSCLEEEGNGALQQVDGDSHVYSDINAYHSSDCFKTYLRDLLPRSFEVLGRTMILNLSNEQRKYKKEIAEYFFELKSCKTIFLKNDVVKETYRTTEYELLLGEDKKDVVYTENAIRFEFNICDVYFNSKLSGAREQLVAKFRKNDVVADLFCGIGPISTQALKKGCYVIANDINPKAIEYFKNIVKINGIAANYEVYNEDAKDVISNLVNREINHFVFNLPELSIYFIEHVKVFAKSELHCYFFCRKNRDVIAYLQEEIGLVVPRGCIKECRNVAPSKLYYYMNVKVKDLQWLDSDPHPTDKSMEA</sequence>
<feature type="domain" description="SAM-dependent methyltransferase TRM5/TYW2-type" evidence="6">
    <location>
        <begin position="300"/>
        <end position="543"/>
    </location>
</feature>
<keyword evidence="3" id="KW-0808">Transferase</keyword>
<keyword evidence="2" id="KW-0489">Methyltransferase</keyword>
<dbReference type="Pfam" id="PF25133">
    <property type="entry name" value="TYW2_N_2"/>
    <property type="match status" value="1"/>
</dbReference>
<evidence type="ECO:0000313" key="8">
    <source>
        <dbReference type="Proteomes" id="UP000011081"/>
    </source>
</evidence>
<dbReference type="OrthoDB" id="408788at2759"/>
<evidence type="ECO:0000259" key="6">
    <source>
        <dbReference type="PROSITE" id="PS51684"/>
    </source>
</evidence>
<dbReference type="Pfam" id="PF02475">
    <property type="entry name" value="TRM5-TYW2_MTfase"/>
    <property type="match status" value="1"/>
</dbReference>
<dbReference type="InterPro" id="IPR030382">
    <property type="entry name" value="MeTrfase_TRM5/TYW2"/>
</dbReference>
<dbReference type="InParanoid" id="L2GW71"/>
<evidence type="ECO:0000256" key="3">
    <source>
        <dbReference type="ARBA" id="ARBA00022679"/>
    </source>
</evidence>
<dbReference type="Proteomes" id="UP000011081">
    <property type="component" value="Unassembled WGS sequence"/>
</dbReference>
<dbReference type="PANTHER" id="PTHR23245">
    <property type="entry name" value="TRNA METHYLTRANSFERASE"/>
    <property type="match status" value="1"/>
</dbReference>
<dbReference type="STRING" id="948595.L2GW71"/>
<evidence type="ECO:0000313" key="7">
    <source>
        <dbReference type="EMBL" id="ELA47617.1"/>
    </source>
</evidence>
<dbReference type="GO" id="GO:0002939">
    <property type="term" value="P:tRNA N1-guanine methylation"/>
    <property type="evidence" value="ECO:0007669"/>
    <property type="project" value="TreeGrafter"/>
</dbReference>
<dbReference type="InterPro" id="IPR056743">
    <property type="entry name" value="TRM5-TYW2-like_MTfase"/>
</dbReference>
<dbReference type="CDD" id="cd02440">
    <property type="entry name" value="AdoMet_MTases"/>
    <property type="match status" value="1"/>
</dbReference>
<dbReference type="AlphaFoldDB" id="L2GW71"/>
<keyword evidence="8" id="KW-1185">Reference proteome</keyword>
<evidence type="ECO:0000256" key="2">
    <source>
        <dbReference type="ARBA" id="ARBA00022603"/>
    </source>
</evidence>
<dbReference type="PANTHER" id="PTHR23245:SF36">
    <property type="entry name" value="TRNA (GUANINE(37)-N1)-METHYLTRANSFERASE"/>
    <property type="match status" value="1"/>
</dbReference>
<dbReference type="Gene3D" id="3.30.300.110">
    <property type="entry name" value="Met-10+ protein-like domains"/>
    <property type="match status" value="1"/>
</dbReference>
<dbReference type="GO" id="GO:0008175">
    <property type="term" value="F:tRNA methyltransferase activity"/>
    <property type="evidence" value="ECO:0007669"/>
    <property type="project" value="TreeGrafter"/>
</dbReference>
<dbReference type="InterPro" id="IPR029063">
    <property type="entry name" value="SAM-dependent_MTases_sf"/>
</dbReference>
<dbReference type="HOGENOM" id="CLU_486797_0_0_1"/>
<organism evidence="7 8">
    <name type="scientific">Vavraia culicis (isolate floridensis)</name>
    <name type="common">Microsporidian parasite</name>
    <dbReference type="NCBI Taxonomy" id="948595"/>
    <lineage>
        <taxon>Eukaryota</taxon>
        <taxon>Fungi</taxon>
        <taxon>Fungi incertae sedis</taxon>
        <taxon>Microsporidia</taxon>
        <taxon>Pleistophoridae</taxon>
        <taxon>Vavraia</taxon>
    </lineage>
</organism>
<evidence type="ECO:0000256" key="4">
    <source>
        <dbReference type="ARBA" id="ARBA00022691"/>
    </source>
</evidence>
<dbReference type="GO" id="GO:0005737">
    <property type="term" value="C:cytoplasm"/>
    <property type="evidence" value="ECO:0007669"/>
    <property type="project" value="TreeGrafter"/>
</dbReference>
<evidence type="ECO:0000256" key="1">
    <source>
        <dbReference type="ARBA" id="ARBA00022490"/>
    </source>
</evidence>
<name>L2GW71_VAVCU</name>
<keyword evidence="1" id="KW-0963">Cytoplasm</keyword>
<gene>
    <name evidence="7" type="ORF">VCUG_00940</name>
</gene>
<dbReference type="RefSeq" id="XP_008073960.1">
    <property type="nucleotide sequence ID" value="XM_008075769.1"/>
</dbReference>
<keyword evidence="5" id="KW-0819">tRNA processing</keyword>
<dbReference type="GeneID" id="19878823"/>
<dbReference type="SUPFAM" id="SSF53335">
    <property type="entry name" value="S-adenosyl-L-methionine-dependent methyltransferases"/>
    <property type="match status" value="1"/>
</dbReference>
<reference evidence="8" key="1">
    <citation type="submission" date="2011-03" db="EMBL/GenBank/DDBJ databases">
        <title>The genome sequence of Vavraia culicis strain floridensis.</title>
        <authorList>
            <consortium name="The Broad Institute Genome Sequencing Platform"/>
            <person name="Cuomo C."/>
            <person name="Becnel J."/>
            <person name="Sanscrainte N."/>
            <person name="Young S.K."/>
            <person name="Zeng Q."/>
            <person name="Gargeya S."/>
            <person name="Fitzgerald M."/>
            <person name="Haas B."/>
            <person name="Abouelleil A."/>
            <person name="Alvarado L."/>
            <person name="Arachchi H.M."/>
            <person name="Berlin A."/>
            <person name="Chapman S.B."/>
            <person name="Gearin G."/>
            <person name="Goldberg J."/>
            <person name="Griggs A."/>
            <person name="Gujja S."/>
            <person name="Hansen M."/>
            <person name="Heiman D."/>
            <person name="Howarth C."/>
            <person name="Larimer J."/>
            <person name="Lui A."/>
            <person name="MacDonald P.J.P."/>
            <person name="McCowen C."/>
            <person name="Montmayeur A."/>
            <person name="Murphy C."/>
            <person name="Neiman D."/>
            <person name="Pearson M."/>
            <person name="Priest M."/>
            <person name="Roberts A."/>
            <person name="Saif S."/>
            <person name="Shea T."/>
            <person name="Sisk P."/>
            <person name="Stolte C."/>
            <person name="Sykes S."/>
            <person name="Wortman J."/>
            <person name="Nusbaum C."/>
            <person name="Birren B."/>
        </authorList>
    </citation>
    <scope>NUCLEOTIDE SEQUENCE [LARGE SCALE GENOMIC DNA]</scope>
    <source>
        <strain evidence="8">floridensis</strain>
    </source>
</reference>
<protein>
    <recommendedName>
        <fullName evidence="6">SAM-dependent methyltransferase TRM5/TYW2-type domain-containing protein</fullName>
    </recommendedName>
</protein>
<keyword evidence="4" id="KW-0949">S-adenosyl-L-methionine</keyword>
<accession>L2GW71</accession>
<proteinExistence type="predicted"/>
<dbReference type="EMBL" id="GL877415">
    <property type="protein sequence ID" value="ELA47617.1"/>
    <property type="molecule type" value="Genomic_DNA"/>
</dbReference>
<dbReference type="Gene3D" id="3.40.50.150">
    <property type="entry name" value="Vaccinia Virus protein VP39"/>
    <property type="match status" value="1"/>
</dbReference>
<dbReference type="PROSITE" id="PS51684">
    <property type="entry name" value="SAM_MT_TRM5_TYW2"/>
    <property type="match status" value="1"/>
</dbReference>
<dbReference type="OMA" id="CYVIAND"/>